<keyword evidence="1" id="KW-0812">Transmembrane</keyword>
<evidence type="ECO:0000313" key="2">
    <source>
        <dbReference type="EMBL" id="KKW19172.1"/>
    </source>
</evidence>
<feature type="transmembrane region" description="Helical" evidence="1">
    <location>
        <begin position="42"/>
        <end position="60"/>
    </location>
</feature>
<proteinExistence type="predicted"/>
<dbReference type="AlphaFoldDB" id="A0A0G1YW16"/>
<dbReference type="Proteomes" id="UP000034201">
    <property type="component" value="Unassembled WGS sequence"/>
</dbReference>
<comment type="caution">
    <text evidence="2">The sequence shown here is derived from an EMBL/GenBank/DDBJ whole genome shotgun (WGS) entry which is preliminary data.</text>
</comment>
<keyword evidence="1" id="KW-1133">Transmembrane helix</keyword>
<evidence type="ECO:0000313" key="3">
    <source>
        <dbReference type="Proteomes" id="UP000034201"/>
    </source>
</evidence>
<dbReference type="EMBL" id="LCQQ01000062">
    <property type="protein sequence ID" value="KKW19172.1"/>
    <property type="molecule type" value="Genomic_DNA"/>
</dbReference>
<keyword evidence="1" id="KW-0472">Membrane</keyword>
<accession>A0A0G1YW16</accession>
<protein>
    <submittedName>
        <fullName evidence="2">Uncharacterized protein</fullName>
    </submittedName>
</protein>
<gene>
    <name evidence="2" type="ORF">UY61_C0062G0001</name>
</gene>
<name>A0A0G1YW16_9BACT</name>
<evidence type="ECO:0000256" key="1">
    <source>
        <dbReference type="SAM" id="Phobius"/>
    </source>
</evidence>
<reference evidence="2 3" key="1">
    <citation type="journal article" date="2015" name="Nature">
        <title>rRNA introns, odd ribosomes, and small enigmatic genomes across a large radiation of phyla.</title>
        <authorList>
            <person name="Brown C.T."/>
            <person name="Hug L.A."/>
            <person name="Thomas B.C."/>
            <person name="Sharon I."/>
            <person name="Castelle C.J."/>
            <person name="Singh A."/>
            <person name="Wilkins M.J."/>
            <person name="Williams K.H."/>
            <person name="Banfield J.F."/>
        </authorList>
    </citation>
    <scope>NUCLEOTIDE SEQUENCE [LARGE SCALE GENOMIC DNA]</scope>
</reference>
<sequence>MKKDWVSKGYCVGKKGLLIGIISAFVASLGTFGLFISFSNHWFMSLLGLISGLSMGWATWMVEVRCMKKFVCYMCGKKLYPLVHFDMIHIKEDGTTYCSYCNTLDLIERIRRVYGDTSEAKAVVTISASLRELSKPMERLLFL</sequence>
<organism evidence="2 3">
    <name type="scientific">Candidatus Adlerbacteria bacterium GW2011_GWC1_50_9</name>
    <dbReference type="NCBI Taxonomy" id="1618608"/>
    <lineage>
        <taxon>Bacteria</taxon>
        <taxon>Candidatus Adleribacteriota</taxon>
    </lineage>
</organism>
<feature type="transmembrane region" description="Helical" evidence="1">
    <location>
        <begin position="16"/>
        <end position="36"/>
    </location>
</feature>